<dbReference type="Proteomes" id="UP001244552">
    <property type="component" value="Unassembled WGS sequence"/>
</dbReference>
<dbReference type="PROSITE" id="PS50929">
    <property type="entry name" value="ABC_TM1F"/>
    <property type="match status" value="1"/>
</dbReference>
<evidence type="ECO:0000256" key="2">
    <source>
        <dbReference type="ARBA" id="ARBA00022692"/>
    </source>
</evidence>
<dbReference type="PROSITE" id="PS00211">
    <property type="entry name" value="ABC_TRANSPORTER_1"/>
    <property type="match status" value="1"/>
</dbReference>
<dbReference type="GO" id="GO:0005524">
    <property type="term" value="F:ATP binding"/>
    <property type="evidence" value="ECO:0007669"/>
    <property type="project" value="UniProtKB-KW"/>
</dbReference>
<dbReference type="Pfam" id="PF00664">
    <property type="entry name" value="ABC_membrane"/>
    <property type="match status" value="1"/>
</dbReference>
<keyword evidence="2 8" id="KW-0812">Transmembrane</keyword>
<feature type="transmembrane region" description="Helical" evidence="8">
    <location>
        <begin position="26"/>
        <end position="47"/>
    </location>
</feature>
<evidence type="ECO:0000313" key="11">
    <source>
        <dbReference type="EMBL" id="MDQ0537008.1"/>
    </source>
</evidence>
<dbReference type="InterPro" id="IPR003593">
    <property type="entry name" value="AAA+_ATPase"/>
</dbReference>
<proteinExistence type="predicted"/>
<evidence type="ECO:0000313" key="12">
    <source>
        <dbReference type="Proteomes" id="UP001244552"/>
    </source>
</evidence>
<evidence type="ECO:0000259" key="9">
    <source>
        <dbReference type="PROSITE" id="PS50893"/>
    </source>
</evidence>
<comment type="caution">
    <text evidence="11">The sequence shown here is derived from an EMBL/GenBank/DDBJ whole genome shotgun (WGS) entry which is preliminary data.</text>
</comment>
<feature type="transmembrane region" description="Helical" evidence="8">
    <location>
        <begin position="128"/>
        <end position="151"/>
    </location>
</feature>
<evidence type="ECO:0000256" key="3">
    <source>
        <dbReference type="ARBA" id="ARBA00022741"/>
    </source>
</evidence>
<evidence type="ECO:0000256" key="4">
    <source>
        <dbReference type="ARBA" id="ARBA00022840"/>
    </source>
</evidence>
<feature type="transmembrane region" description="Helical" evidence="8">
    <location>
        <begin position="157"/>
        <end position="175"/>
    </location>
</feature>
<name>A0ABU0MU38_9PROT</name>
<dbReference type="InterPro" id="IPR036640">
    <property type="entry name" value="ABC1_TM_sf"/>
</dbReference>
<feature type="compositionally biased region" description="Basic and acidic residues" evidence="7">
    <location>
        <begin position="564"/>
        <end position="575"/>
    </location>
</feature>
<dbReference type="SUPFAM" id="SSF52540">
    <property type="entry name" value="P-loop containing nucleoside triphosphate hydrolases"/>
    <property type="match status" value="1"/>
</dbReference>
<feature type="domain" description="ABC transmembrane type-1" evidence="10">
    <location>
        <begin position="26"/>
        <end position="301"/>
    </location>
</feature>
<gene>
    <name evidence="11" type="ORF">QO018_005907</name>
</gene>
<dbReference type="InterPro" id="IPR010128">
    <property type="entry name" value="ATPase_T1SS_PrtD-like"/>
</dbReference>
<dbReference type="PROSITE" id="PS50893">
    <property type="entry name" value="ABC_TRANSPORTER_2"/>
    <property type="match status" value="1"/>
</dbReference>
<sequence>MSQPTSAVPAASPLDEALRRCAPGMALAVVISLFTSIGLLIVPLYMMQIYDRVLSSHSLSTLMALTVVALGGLTLYAVLDYCRIRIYQKLATWLGQRLGLDAIEAIIAQTLRGKAGTQGLRDIQELKLFIGGNAATSALELLWSPLFFAVLFAFHPAYGVVAVASAAVLVVLALATELATRRSRRDTEAATLAANEELLGALRHVEVIDAMGMAQPLTRRWLAATDEANRLADASLRRATALGALSRLVRMAIQIGAMAVGVSLVVDNAASPGSLFAASIIVARALAPFEHIISDWRRWAAALGAQRRLRALLADRGAGRSTMELPRPEGILEIDRLVYVPPGANRAVLKGVSLFVAPGEAVGIVGPSASGKSTLARLLVGVWQPTGGAVRLDGHDVYLWNRENFGAHVGYLPQSVSLLDGTVRDNIARMGEADPLAVVTAAKRAHIHEMIGHLPHGYDSEIGSAGYTLSGGQRQRLALARALFGEPSLLVLDEPDANLDAAGEEALVRAVSEAKQRGCTIVAITHHPRLLTVLDKVAVMRDGIIEGVVTPTQAAARLSGRPPETARDGAREAAKDGAGAVVALPAAEKAAGEPKLVARAAGSTP</sequence>
<dbReference type="Pfam" id="PF00005">
    <property type="entry name" value="ABC_tran"/>
    <property type="match status" value="1"/>
</dbReference>
<dbReference type="Gene3D" id="3.40.50.300">
    <property type="entry name" value="P-loop containing nucleotide triphosphate hydrolases"/>
    <property type="match status" value="1"/>
</dbReference>
<dbReference type="PANTHER" id="PTHR24221:SF248">
    <property type="entry name" value="ABC TRANSPORTER TRANSMEMBRANE REGION"/>
    <property type="match status" value="1"/>
</dbReference>
<dbReference type="InterPro" id="IPR039421">
    <property type="entry name" value="Type_1_exporter"/>
</dbReference>
<dbReference type="PANTHER" id="PTHR24221">
    <property type="entry name" value="ATP-BINDING CASSETTE SUB-FAMILY B"/>
    <property type="match status" value="1"/>
</dbReference>
<dbReference type="SUPFAM" id="SSF90123">
    <property type="entry name" value="ABC transporter transmembrane region"/>
    <property type="match status" value="1"/>
</dbReference>
<evidence type="ECO:0000259" key="10">
    <source>
        <dbReference type="PROSITE" id="PS50929"/>
    </source>
</evidence>
<dbReference type="SMART" id="SM00382">
    <property type="entry name" value="AAA"/>
    <property type="match status" value="1"/>
</dbReference>
<keyword evidence="4 11" id="KW-0067">ATP-binding</keyword>
<organism evidence="11 12">
    <name type="scientific">Azospirillum picis</name>
    <dbReference type="NCBI Taxonomy" id="488438"/>
    <lineage>
        <taxon>Bacteria</taxon>
        <taxon>Pseudomonadati</taxon>
        <taxon>Pseudomonadota</taxon>
        <taxon>Alphaproteobacteria</taxon>
        <taxon>Rhodospirillales</taxon>
        <taxon>Azospirillaceae</taxon>
        <taxon>Azospirillum</taxon>
    </lineage>
</organism>
<dbReference type="RefSeq" id="WP_209984101.1">
    <property type="nucleotide sequence ID" value="NZ_JAGINO010000013.1"/>
</dbReference>
<evidence type="ECO:0000256" key="5">
    <source>
        <dbReference type="ARBA" id="ARBA00022989"/>
    </source>
</evidence>
<evidence type="ECO:0000256" key="6">
    <source>
        <dbReference type="ARBA" id="ARBA00023136"/>
    </source>
</evidence>
<accession>A0ABU0MU38</accession>
<keyword evidence="3" id="KW-0547">Nucleotide-binding</keyword>
<feature type="domain" description="ABC transporter" evidence="9">
    <location>
        <begin position="332"/>
        <end position="567"/>
    </location>
</feature>
<protein>
    <submittedName>
        <fullName evidence="11">ATP-binding cassette subfamily C protein</fullName>
    </submittedName>
</protein>
<feature type="transmembrane region" description="Helical" evidence="8">
    <location>
        <begin position="59"/>
        <end position="79"/>
    </location>
</feature>
<dbReference type="InterPro" id="IPR027417">
    <property type="entry name" value="P-loop_NTPase"/>
</dbReference>
<keyword evidence="6 8" id="KW-0472">Membrane</keyword>
<dbReference type="InterPro" id="IPR011527">
    <property type="entry name" value="ABC1_TM_dom"/>
</dbReference>
<comment type="subcellular location">
    <subcellularLocation>
        <location evidence="1">Cell membrane</location>
        <topology evidence="1">Multi-pass membrane protein</topology>
    </subcellularLocation>
</comment>
<feature type="region of interest" description="Disordered" evidence="7">
    <location>
        <begin position="555"/>
        <end position="577"/>
    </location>
</feature>
<dbReference type="InterPro" id="IPR003439">
    <property type="entry name" value="ABC_transporter-like_ATP-bd"/>
</dbReference>
<evidence type="ECO:0000256" key="7">
    <source>
        <dbReference type="SAM" id="MobiDB-lite"/>
    </source>
</evidence>
<dbReference type="EMBL" id="JAUSVU010000036">
    <property type="protein sequence ID" value="MDQ0537008.1"/>
    <property type="molecule type" value="Genomic_DNA"/>
</dbReference>
<reference evidence="11 12" key="1">
    <citation type="submission" date="2023-07" db="EMBL/GenBank/DDBJ databases">
        <title>Genomic Encyclopedia of Type Strains, Phase IV (KMG-IV): sequencing the most valuable type-strain genomes for metagenomic binning, comparative biology and taxonomic classification.</title>
        <authorList>
            <person name="Goeker M."/>
        </authorList>
    </citation>
    <scope>NUCLEOTIDE SEQUENCE [LARGE SCALE GENOMIC DNA]</scope>
    <source>
        <strain evidence="11 12">DSM 19922</strain>
    </source>
</reference>
<evidence type="ECO:0000256" key="8">
    <source>
        <dbReference type="SAM" id="Phobius"/>
    </source>
</evidence>
<evidence type="ECO:0000256" key="1">
    <source>
        <dbReference type="ARBA" id="ARBA00004651"/>
    </source>
</evidence>
<dbReference type="NCBIfam" id="TIGR01842">
    <property type="entry name" value="type_I_sec_PrtD"/>
    <property type="match status" value="1"/>
</dbReference>
<keyword evidence="5 8" id="KW-1133">Transmembrane helix</keyword>
<dbReference type="Gene3D" id="1.20.1560.10">
    <property type="entry name" value="ABC transporter type 1, transmembrane domain"/>
    <property type="match status" value="1"/>
</dbReference>
<dbReference type="InterPro" id="IPR017871">
    <property type="entry name" value="ABC_transporter-like_CS"/>
</dbReference>
<keyword evidence="12" id="KW-1185">Reference proteome</keyword>